<evidence type="ECO:0000313" key="13">
    <source>
        <dbReference type="Proteomes" id="UP000242180"/>
    </source>
</evidence>
<evidence type="ECO:0000256" key="4">
    <source>
        <dbReference type="ARBA" id="ARBA00022741"/>
    </source>
</evidence>
<dbReference type="PROSITE" id="PS51285">
    <property type="entry name" value="AGC_KINASE_CTER"/>
    <property type="match status" value="1"/>
</dbReference>
<feature type="binding site" evidence="7">
    <location>
        <position position="51"/>
    </location>
    <ligand>
        <name>ATP</name>
        <dbReference type="ChEBI" id="CHEBI:30616"/>
    </ligand>
</feature>
<dbReference type="GO" id="GO:0009966">
    <property type="term" value="P:regulation of signal transduction"/>
    <property type="evidence" value="ECO:0007669"/>
    <property type="project" value="TreeGrafter"/>
</dbReference>
<feature type="region of interest" description="Disordered" evidence="9">
    <location>
        <begin position="366"/>
        <end position="391"/>
    </location>
</feature>
<evidence type="ECO:0000256" key="7">
    <source>
        <dbReference type="PROSITE-ProRule" id="PRU10141"/>
    </source>
</evidence>
<keyword evidence="13" id="KW-1185">Reference proteome</keyword>
<dbReference type="InterPro" id="IPR017441">
    <property type="entry name" value="Protein_kinase_ATP_BS"/>
</dbReference>
<dbReference type="GO" id="GO:0007186">
    <property type="term" value="P:G protein-coupled receptor signaling pathway"/>
    <property type="evidence" value="ECO:0007669"/>
    <property type="project" value="TreeGrafter"/>
</dbReference>
<comment type="similarity">
    <text evidence="8">Belongs to the protein kinase superfamily.</text>
</comment>
<evidence type="ECO:0000256" key="1">
    <source>
        <dbReference type="ARBA" id="ARBA00022527"/>
    </source>
</evidence>
<dbReference type="GO" id="GO:0001664">
    <property type="term" value="F:G protein-coupled receptor binding"/>
    <property type="evidence" value="ECO:0007669"/>
    <property type="project" value="TreeGrafter"/>
</dbReference>
<dbReference type="EMBL" id="MCGN01000002">
    <property type="protein sequence ID" value="ORZ00344.1"/>
    <property type="molecule type" value="Genomic_DNA"/>
</dbReference>
<dbReference type="Gene3D" id="3.30.200.20">
    <property type="entry name" value="Phosphorylase Kinase, domain 1"/>
    <property type="match status" value="1"/>
</dbReference>
<keyword evidence="6 7" id="KW-0067">ATP-binding</keyword>
<keyword evidence="1 8" id="KW-0723">Serine/threonine-protein kinase</keyword>
<dbReference type="InterPro" id="IPR000719">
    <property type="entry name" value="Prot_kinase_dom"/>
</dbReference>
<evidence type="ECO:0000256" key="5">
    <source>
        <dbReference type="ARBA" id="ARBA00022777"/>
    </source>
</evidence>
<accession>A0A1X2HLT4</accession>
<dbReference type="Pfam" id="PF00069">
    <property type="entry name" value="Pkinase"/>
    <property type="match status" value="1"/>
</dbReference>
<dbReference type="SMART" id="SM00220">
    <property type="entry name" value="S_TKc"/>
    <property type="match status" value="1"/>
</dbReference>
<proteinExistence type="inferred from homology"/>
<evidence type="ECO:0000259" key="11">
    <source>
        <dbReference type="PROSITE" id="PS51285"/>
    </source>
</evidence>
<organism evidence="12 13">
    <name type="scientific">Syncephalastrum racemosum</name>
    <name type="common">Filamentous fungus</name>
    <dbReference type="NCBI Taxonomy" id="13706"/>
    <lineage>
        <taxon>Eukaryota</taxon>
        <taxon>Fungi</taxon>
        <taxon>Fungi incertae sedis</taxon>
        <taxon>Mucoromycota</taxon>
        <taxon>Mucoromycotina</taxon>
        <taxon>Mucoromycetes</taxon>
        <taxon>Mucorales</taxon>
        <taxon>Syncephalastraceae</taxon>
        <taxon>Syncephalastrum</taxon>
    </lineage>
</organism>
<dbReference type="GO" id="GO:0005524">
    <property type="term" value="F:ATP binding"/>
    <property type="evidence" value="ECO:0007669"/>
    <property type="project" value="UniProtKB-UniRule"/>
</dbReference>
<dbReference type="InterPro" id="IPR008271">
    <property type="entry name" value="Ser/Thr_kinase_AS"/>
</dbReference>
<feature type="domain" description="Protein kinase" evidence="10">
    <location>
        <begin position="22"/>
        <end position="283"/>
    </location>
</feature>
<dbReference type="GO" id="GO:0004703">
    <property type="term" value="F:G protein-coupled receptor kinase activity"/>
    <property type="evidence" value="ECO:0007669"/>
    <property type="project" value="TreeGrafter"/>
</dbReference>
<feature type="domain" description="AGC-kinase C-terminal" evidence="11">
    <location>
        <begin position="284"/>
        <end position="371"/>
    </location>
</feature>
<keyword evidence="5 12" id="KW-0418">Kinase</keyword>
<dbReference type="FunFam" id="3.30.200.20:FF:000354">
    <property type="entry name" value="AGC/YANK protein kinase"/>
    <property type="match status" value="1"/>
</dbReference>
<dbReference type="OrthoDB" id="354826at2759"/>
<keyword evidence="4 7" id="KW-0547">Nucleotide-binding</keyword>
<name>A0A1X2HLT4_SYNRA</name>
<evidence type="ECO:0000259" key="10">
    <source>
        <dbReference type="PROSITE" id="PS50011"/>
    </source>
</evidence>
<dbReference type="FunCoup" id="A0A1X2HLT4">
    <property type="interactions" value="131"/>
</dbReference>
<feature type="region of interest" description="Disordered" evidence="9">
    <location>
        <begin position="431"/>
        <end position="450"/>
    </location>
</feature>
<protein>
    <submittedName>
        <fullName evidence="12">Kinase-like domain-containing protein</fullName>
    </submittedName>
</protein>
<dbReference type="AlphaFoldDB" id="A0A1X2HLT4"/>
<dbReference type="SUPFAM" id="SSF56112">
    <property type="entry name" value="Protein kinase-like (PK-like)"/>
    <property type="match status" value="1"/>
</dbReference>
<gene>
    <name evidence="12" type="ORF">BCR43DRAFT_511359</name>
</gene>
<dbReference type="InParanoid" id="A0A1X2HLT4"/>
<evidence type="ECO:0000256" key="6">
    <source>
        <dbReference type="ARBA" id="ARBA00022840"/>
    </source>
</evidence>
<dbReference type="InterPro" id="IPR011009">
    <property type="entry name" value="Kinase-like_dom_sf"/>
</dbReference>
<dbReference type="STRING" id="13706.A0A1X2HLT4"/>
<comment type="caution">
    <text evidence="12">The sequence shown here is derived from an EMBL/GenBank/DDBJ whole genome shotgun (WGS) entry which is preliminary data.</text>
</comment>
<keyword evidence="3" id="KW-0808">Transferase</keyword>
<reference evidence="12 13" key="1">
    <citation type="submission" date="2016-07" db="EMBL/GenBank/DDBJ databases">
        <title>Pervasive Adenine N6-methylation of Active Genes in Fungi.</title>
        <authorList>
            <consortium name="DOE Joint Genome Institute"/>
            <person name="Mondo S.J."/>
            <person name="Dannebaum R.O."/>
            <person name="Kuo R.C."/>
            <person name="Labutti K."/>
            <person name="Haridas S."/>
            <person name="Kuo A."/>
            <person name="Salamov A."/>
            <person name="Ahrendt S.R."/>
            <person name="Lipzen A."/>
            <person name="Sullivan W."/>
            <person name="Andreopoulos W.B."/>
            <person name="Clum A."/>
            <person name="Lindquist E."/>
            <person name="Daum C."/>
            <person name="Ramamoorthy G.K."/>
            <person name="Gryganskyi A."/>
            <person name="Culley D."/>
            <person name="Magnuson J.K."/>
            <person name="James T.Y."/>
            <person name="O'Malley M.A."/>
            <person name="Stajich J.E."/>
            <person name="Spatafora J.W."/>
            <person name="Visel A."/>
            <person name="Grigoriev I.V."/>
        </authorList>
    </citation>
    <scope>NUCLEOTIDE SEQUENCE [LARGE SCALE GENOMIC DNA]</scope>
    <source>
        <strain evidence="12 13">NRRL 2496</strain>
    </source>
</reference>
<dbReference type="PROSITE" id="PS00108">
    <property type="entry name" value="PROTEIN_KINASE_ST"/>
    <property type="match status" value="1"/>
</dbReference>
<dbReference type="PROSITE" id="PS00107">
    <property type="entry name" value="PROTEIN_KINASE_ATP"/>
    <property type="match status" value="1"/>
</dbReference>
<evidence type="ECO:0000256" key="3">
    <source>
        <dbReference type="ARBA" id="ARBA00022679"/>
    </source>
</evidence>
<evidence type="ECO:0000313" key="12">
    <source>
        <dbReference type="EMBL" id="ORZ00344.1"/>
    </source>
</evidence>
<keyword evidence="2" id="KW-0597">Phosphoprotein</keyword>
<dbReference type="FunFam" id="1.10.510.10:FF:000048">
    <property type="entry name" value="Protein kinase C"/>
    <property type="match status" value="1"/>
</dbReference>
<evidence type="ECO:0000256" key="8">
    <source>
        <dbReference type="RuleBase" id="RU000304"/>
    </source>
</evidence>
<evidence type="ECO:0000256" key="9">
    <source>
        <dbReference type="SAM" id="MobiDB-lite"/>
    </source>
</evidence>
<dbReference type="Proteomes" id="UP000242180">
    <property type="component" value="Unassembled WGS sequence"/>
</dbReference>
<evidence type="ECO:0000256" key="2">
    <source>
        <dbReference type="ARBA" id="ARBA00022553"/>
    </source>
</evidence>
<dbReference type="PROSITE" id="PS50011">
    <property type="entry name" value="PROTEIN_KINASE_DOM"/>
    <property type="match status" value="1"/>
</dbReference>
<sequence>MGGVCCKSEIDFVNEETQLHHFYLLRAIGKGSFGKVRIVRHKQTNLEYALKYISKDKCIERRSVYNVINERCMLQRLDYPLIVNLRYAFQDDDTLFMALDLMLGGDLRFMLERHQKLSEMQVRFYVAEILLSLGYLHRRRIAHRDIKPDNILLDERGHAHVSDFNVATTFTQKKPMRFSTAGTLAYMAPEMLGRQGYNTSVDWFSLGVTAYELLFGKRPFRGKTSDEVTEAILHAPLEFPDNVYELVSEDCVNILTGLLQKSPQHRLGCGPDGLVRFKNHSWFRGLDWAMLERKLAVPPFIPDSKTMNFDSVHEIEEILLEEPPLRSARKRTTQHSDTQSCVTEEAQWQQIMEDKFLPFDYQKRRTHPHESPAVRSNHHTVDPSPPRRPFFTKVNSSYERYRSQGYDVLEEMPSPVPEDDEVTSPITLHMPSPPLPNATHHMKSTTSTVL</sequence>
<dbReference type="Gene3D" id="1.10.510.10">
    <property type="entry name" value="Transferase(Phosphotransferase) domain 1"/>
    <property type="match status" value="1"/>
</dbReference>
<dbReference type="PANTHER" id="PTHR24355:SF30">
    <property type="entry name" value="SERINE_THREONINE-PROTEIN KINASE 32B ISOFORM X1"/>
    <property type="match status" value="1"/>
</dbReference>
<dbReference type="PANTHER" id="PTHR24355">
    <property type="entry name" value="G PROTEIN-COUPLED RECEPTOR KINASE/RIBOSOMAL PROTEIN S6 KINASE"/>
    <property type="match status" value="1"/>
</dbReference>
<dbReference type="InterPro" id="IPR000961">
    <property type="entry name" value="AGC-kinase_C"/>
</dbReference>